<dbReference type="PRINTS" id="PR00081">
    <property type="entry name" value="GDHRDH"/>
</dbReference>
<dbReference type="EMBL" id="JACZEP010000005">
    <property type="protein sequence ID" value="MBE1205979.1"/>
    <property type="molecule type" value="Genomic_DNA"/>
</dbReference>
<dbReference type="CDD" id="cd05233">
    <property type="entry name" value="SDR_c"/>
    <property type="match status" value="1"/>
</dbReference>
<gene>
    <name evidence="4" type="ORF">IHE39_16915</name>
</gene>
<keyword evidence="2" id="KW-0560">Oxidoreductase</keyword>
<dbReference type="InterPro" id="IPR002347">
    <property type="entry name" value="SDR_fam"/>
</dbReference>
<dbReference type="SUPFAM" id="SSF51735">
    <property type="entry name" value="NAD(P)-binding Rossmann-fold domains"/>
    <property type="match status" value="1"/>
</dbReference>
<evidence type="ECO:0000259" key="3">
    <source>
        <dbReference type="SMART" id="SM00822"/>
    </source>
</evidence>
<evidence type="ECO:0000256" key="2">
    <source>
        <dbReference type="ARBA" id="ARBA00023002"/>
    </source>
</evidence>
<feature type="domain" description="Ketoreductase" evidence="3">
    <location>
        <begin position="6"/>
        <end position="192"/>
    </location>
</feature>
<dbReference type="SMART" id="SM00822">
    <property type="entry name" value="PKS_KR"/>
    <property type="match status" value="1"/>
</dbReference>
<dbReference type="Gene3D" id="3.40.50.720">
    <property type="entry name" value="NAD(P)-binding Rossmann-like Domain"/>
    <property type="match status" value="1"/>
</dbReference>
<dbReference type="RefSeq" id="WP_192567271.1">
    <property type="nucleotide sequence ID" value="NZ_JACZEP010000005.1"/>
</dbReference>
<keyword evidence="5" id="KW-1185">Reference proteome</keyword>
<dbReference type="PROSITE" id="PS00061">
    <property type="entry name" value="ADH_SHORT"/>
    <property type="match status" value="1"/>
</dbReference>
<proteinExistence type="inferred from homology"/>
<reference evidence="4 5" key="1">
    <citation type="submission" date="2020-09" db="EMBL/GenBank/DDBJ databases">
        <title>Draft Genome Sequence of Aminobacter carboxidus type strain DSM 1086, a soil Gram-negative carboxydobacterium.</title>
        <authorList>
            <person name="Turrini P."/>
            <person name="Tescari M."/>
            <person name="Artuso I."/>
            <person name="Lugli G.A."/>
            <person name="Frangipani E."/>
            <person name="Ventura M."/>
            <person name="Visca P."/>
        </authorList>
    </citation>
    <scope>NUCLEOTIDE SEQUENCE [LARGE SCALE GENOMIC DNA]</scope>
    <source>
        <strain evidence="4 5">DSM 1086</strain>
    </source>
</reference>
<accession>A0ABR9GQL7</accession>
<comment type="caution">
    <text evidence="4">The sequence shown here is derived from an EMBL/GenBank/DDBJ whole genome shotgun (WGS) entry which is preliminary data.</text>
</comment>
<dbReference type="NCBIfam" id="NF005559">
    <property type="entry name" value="PRK07231.1"/>
    <property type="match status" value="1"/>
</dbReference>
<comment type="similarity">
    <text evidence="1">Belongs to the short-chain dehydrogenases/reductases (SDR) family.</text>
</comment>
<evidence type="ECO:0000256" key="1">
    <source>
        <dbReference type="ARBA" id="ARBA00006484"/>
    </source>
</evidence>
<evidence type="ECO:0000313" key="4">
    <source>
        <dbReference type="EMBL" id="MBE1205979.1"/>
    </source>
</evidence>
<dbReference type="Pfam" id="PF13561">
    <property type="entry name" value="adh_short_C2"/>
    <property type="match status" value="1"/>
</dbReference>
<name>A0ABR9GQL7_9HYPH</name>
<dbReference type="PRINTS" id="PR00080">
    <property type="entry name" value="SDRFAMILY"/>
</dbReference>
<dbReference type="PROSITE" id="PS51257">
    <property type="entry name" value="PROKAR_LIPOPROTEIN"/>
    <property type="match status" value="1"/>
</dbReference>
<dbReference type="PANTHER" id="PTHR43639:SF1">
    <property type="entry name" value="SHORT-CHAIN DEHYDROGENASE_REDUCTASE FAMILY PROTEIN"/>
    <property type="match status" value="1"/>
</dbReference>
<dbReference type="Proteomes" id="UP000598227">
    <property type="component" value="Unassembled WGS sequence"/>
</dbReference>
<evidence type="ECO:0000313" key="5">
    <source>
        <dbReference type="Proteomes" id="UP000598227"/>
    </source>
</evidence>
<sequence>MNIRESVIIVTGSATGVGAACVRQFAERGARVAVNYNRSKAEADDTADACRTMGAEVIVVQGDVSDDGACRGMVSAVVDRWGRLDALVNNAAMTVKSNPFDLESLSASDFQDVFAVNVIGAYQMCRAAIPTMRASGGGAIVNVSSNVAFTGGGSSLAYTASKGALNALTMALARTCGPDIRVNAVCPGVIDTRWMRQTLGTDAYSALAKRYSETAPLGRVATPEDVAGAVVWLIEGAAFVTGELLSVDGGVRLAGGVRMQAPGTGDGS</sequence>
<dbReference type="InterPro" id="IPR020904">
    <property type="entry name" value="Sc_DH/Rdtase_CS"/>
</dbReference>
<protein>
    <submittedName>
        <fullName evidence="4">SDR family oxidoreductase</fullName>
    </submittedName>
</protein>
<organism evidence="4 5">
    <name type="scientific">Aminobacter carboxidus</name>
    <dbReference type="NCBI Taxonomy" id="376165"/>
    <lineage>
        <taxon>Bacteria</taxon>
        <taxon>Pseudomonadati</taxon>
        <taxon>Pseudomonadota</taxon>
        <taxon>Alphaproteobacteria</taxon>
        <taxon>Hyphomicrobiales</taxon>
        <taxon>Phyllobacteriaceae</taxon>
        <taxon>Aminobacter</taxon>
    </lineage>
</organism>
<dbReference type="InterPro" id="IPR057326">
    <property type="entry name" value="KR_dom"/>
</dbReference>
<dbReference type="PANTHER" id="PTHR43639">
    <property type="entry name" value="OXIDOREDUCTASE, SHORT-CHAIN DEHYDROGENASE/REDUCTASE FAMILY (AFU_ORTHOLOGUE AFUA_5G02870)"/>
    <property type="match status" value="1"/>
</dbReference>
<dbReference type="InterPro" id="IPR036291">
    <property type="entry name" value="NAD(P)-bd_dom_sf"/>
</dbReference>